<evidence type="ECO:0000313" key="2">
    <source>
        <dbReference type="Proteomes" id="UP000009016"/>
    </source>
</evidence>
<gene>
    <name evidence="1" type="ORF">CC2_400</name>
</gene>
<dbReference type="EMBL" id="JX123262">
    <property type="protein sequence ID" value="AFN39290.1"/>
    <property type="molecule type" value="Genomic_DNA"/>
</dbReference>
<organism evidence="1 2">
    <name type="scientific">Aeromonas phage CC2</name>
    <dbReference type="NCBI Taxonomy" id="1204516"/>
    <lineage>
        <taxon>Viruses</taxon>
        <taxon>Duplodnaviria</taxon>
        <taxon>Heunggongvirae</taxon>
        <taxon>Uroviricota</taxon>
        <taxon>Caudoviricetes</taxon>
        <taxon>Pantevenvirales</taxon>
        <taxon>Straboviridae</taxon>
        <taxon>Emmerichvirinae</taxon>
        <taxon>Ceceduovirus</taxon>
        <taxon>Ceceduovirus cc2</taxon>
    </lineage>
</organism>
<protein>
    <submittedName>
        <fullName evidence="1">Uncharacterized protein</fullName>
    </submittedName>
</protein>
<dbReference type="GeneID" id="14016597"/>
<dbReference type="Proteomes" id="UP000009016">
    <property type="component" value="Segment"/>
</dbReference>
<dbReference type="KEGG" id="vg:14016597"/>
<dbReference type="RefSeq" id="YP_007010426.1">
    <property type="nucleotide sequence ID" value="NC_019538.1"/>
</dbReference>
<sequence length="75" mass="8159">MKKFNYAVSIKVLGSTNMKDFLVEAVSLKVAYITVLDYLESQGITHSPDFSMNTVGRVGAGQVESLVQSGFTIVK</sequence>
<name>I6WBH8_9CAUD</name>
<accession>I6WBH8</accession>
<reference evidence="1 2" key="1">
    <citation type="journal article" date="2012" name="J. Virol.">
        <title>Complete Genome Sequence of Aeromonas hydrophila Phage CC2.</title>
        <authorList>
            <person name="Shen C.J."/>
            <person name="Liu Y.J."/>
            <person name="Lu C.P."/>
        </authorList>
    </citation>
    <scope>NUCLEOTIDE SEQUENCE [LARGE SCALE GENOMIC DNA]</scope>
</reference>
<keyword evidence="2" id="KW-1185">Reference proteome</keyword>
<proteinExistence type="predicted"/>
<evidence type="ECO:0000313" key="1">
    <source>
        <dbReference type="EMBL" id="AFN39290.1"/>
    </source>
</evidence>